<evidence type="ECO:0000256" key="5">
    <source>
        <dbReference type="ARBA" id="ARBA00022553"/>
    </source>
</evidence>
<evidence type="ECO:0000256" key="13">
    <source>
        <dbReference type="ARBA" id="ARBA00023136"/>
    </source>
</evidence>
<evidence type="ECO:0000256" key="17">
    <source>
        <dbReference type="ARBA" id="ARBA00079821"/>
    </source>
</evidence>
<evidence type="ECO:0000256" key="10">
    <source>
        <dbReference type="ARBA" id="ARBA00022990"/>
    </source>
</evidence>
<dbReference type="CDD" id="cd13170">
    <property type="entry name" value="RanBD_NUP50"/>
    <property type="match status" value="1"/>
</dbReference>
<keyword evidence="8" id="KW-0832">Ubl conjugation</keyword>
<dbReference type="SUPFAM" id="SSF50729">
    <property type="entry name" value="PH domain-like"/>
    <property type="match status" value="1"/>
</dbReference>
<dbReference type="PANTHER" id="PTHR23138">
    <property type="entry name" value="RAN BINDING PROTEIN"/>
    <property type="match status" value="1"/>
</dbReference>
<evidence type="ECO:0000256" key="9">
    <source>
        <dbReference type="ARBA" id="ARBA00022927"/>
    </source>
</evidence>
<comment type="caution">
    <text evidence="22">The sequence shown here is derived from an EMBL/GenBank/DDBJ whole genome shotgun (WGS) entry which is preliminary data.</text>
</comment>
<keyword evidence="9" id="KW-0653">Protein transport</keyword>
<evidence type="ECO:0000256" key="16">
    <source>
        <dbReference type="ARBA" id="ARBA00069163"/>
    </source>
</evidence>
<evidence type="ECO:0000256" key="15">
    <source>
        <dbReference type="ARBA" id="ARBA00054952"/>
    </source>
</evidence>
<keyword evidence="12" id="KW-0906">Nuclear pore complex</keyword>
<keyword evidence="3" id="KW-0813">Transport</keyword>
<dbReference type="GO" id="GO:0005643">
    <property type="term" value="C:nuclear pore"/>
    <property type="evidence" value="ECO:0007669"/>
    <property type="project" value="UniProtKB-SubCell"/>
</dbReference>
<dbReference type="PANTHER" id="PTHR23138:SF141">
    <property type="entry name" value="NUCLEAR PORE COMPLEX PROTEIN NUP50"/>
    <property type="match status" value="1"/>
</dbReference>
<dbReference type="SMART" id="SM00160">
    <property type="entry name" value="RanBD"/>
    <property type="match status" value="1"/>
</dbReference>
<keyword evidence="14" id="KW-0539">Nucleus</keyword>
<dbReference type="Gene3D" id="2.30.29.30">
    <property type="entry name" value="Pleckstrin-homology domain (PH domain)/Phosphotyrosine-binding domain (PTB)"/>
    <property type="match status" value="1"/>
</dbReference>
<keyword evidence="13" id="KW-0472">Membrane</keyword>
<accession>A0A3N0XU65</accession>
<evidence type="ECO:0000313" key="22">
    <source>
        <dbReference type="EMBL" id="ROJ52118.1"/>
    </source>
</evidence>
<comment type="subcellular location">
    <subcellularLocation>
        <location evidence="2">Nucleus membrane</location>
        <topology evidence="2">Peripheral membrane protein</topology>
        <orientation evidence="2">Nucleoplasmic side</orientation>
    </subcellularLocation>
    <subcellularLocation>
        <location evidence="1">Nucleus</location>
        <location evidence="1">Nuclear pore complex</location>
    </subcellularLocation>
</comment>
<name>A0A3N0XU65_ANAGA</name>
<evidence type="ECO:0000313" key="23">
    <source>
        <dbReference type="Proteomes" id="UP000281406"/>
    </source>
</evidence>
<dbReference type="InterPro" id="IPR045255">
    <property type="entry name" value="RanBP1-like"/>
</dbReference>
<keyword evidence="23" id="KW-1185">Reference proteome</keyword>
<feature type="region of interest" description="Disordered" evidence="20">
    <location>
        <begin position="191"/>
        <end position="217"/>
    </location>
</feature>
<comment type="function">
    <text evidence="15">Component of the nuclear pore complex that has a direct role in nuclear protein import. Actively displaces NLSs from importin-alpha, and facilitates disassembly of the importin-alpha:beta-cargo complex and importin recycling. Interacts with regulatory proteins of cell cycle progression including CDKN1B. This interaction is required for correct intracellular transport and degradation of CDKN1B.</text>
</comment>
<organism evidence="22 23">
    <name type="scientific">Anabarilius grahami</name>
    <name type="common">Kanglang fish</name>
    <name type="synonym">Barilius grahami</name>
    <dbReference type="NCBI Taxonomy" id="495550"/>
    <lineage>
        <taxon>Eukaryota</taxon>
        <taxon>Metazoa</taxon>
        <taxon>Chordata</taxon>
        <taxon>Craniata</taxon>
        <taxon>Vertebrata</taxon>
        <taxon>Euteleostomi</taxon>
        <taxon>Actinopterygii</taxon>
        <taxon>Neopterygii</taxon>
        <taxon>Teleostei</taxon>
        <taxon>Ostariophysi</taxon>
        <taxon>Cypriniformes</taxon>
        <taxon>Xenocyprididae</taxon>
        <taxon>Xenocypridinae</taxon>
        <taxon>Xenocypridinae incertae sedis</taxon>
        <taxon>Anabarilius</taxon>
    </lineage>
</organism>
<dbReference type="FunFam" id="2.30.29.30:FF:000179">
    <property type="entry name" value="Nuclear pore complex protein Nup50"/>
    <property type="match status" value="1"/>
</dbReference>
<dbReference type="EMBL" id="RJVU01060294">
    <property type="protein sequence ID" value="ROJ52118.1"/>
    <property type="molecule type" value="Genomic_DNA"/>
</dbReference>
<evidence type="ECO:0000256" key="7">
    <source>
        <dbReference type="ARBA" id="ARBA00022816"/>
    </source>
</evidence>
<dbReference type="Pfam" id="PF00638">
    <property type="entry name" value="Ran_BP1"/>
    <property type="match status" value="1"/>
</dbReference>
<evidence type="ECO:0000259" key="21">
    <source>
        <dbReference type="PROSITE" id="PS50196"/>
    </source>
</evidence>
<dbReference type="OrthoDB" id="10062131at2759"/>
<keyword evidence="6" id="KW-0677">Repeat</keyword>
<feature type="compositionally biased region" description="Basic and acidic residues" evidence="20">
    <location>
        <begin position="1"/>
        <end position="16"/>
    </location>
</feature>
<evidence type="ECO:0000256" key="12">
    <source>
        <dbReference type="ARBA" id="ARBA00023132"/>
    </source>
</evidence>
<feature type="region of interest" description="Disordered" evidence="20">
    <location>
        <begin position="85"/>
        <end position="115"/>
    </location>
</feature>
<dbReference type="AlphaFoldDB" id="A0A3N0XU65"/>
<keyword evidence="7" id="KW-0509">mRNA transport</keyword>
<evidence type="ECO:0000256" key="20">
    <source>
        <dbReference type="SAM" id="MobiDB-lite"/>
    </source>
</evidence>
<gene>
    <name evidence="22" type="ORF">DPX16_21284</name>
</gene>
<dbReference type="GO" id="GO:0031965">
    <property type="term" value="C:nuclear membrane"/>
    <property type="evidence" value="ECO:0007669"/>
    <property type="project" value="UniProtKB-SubCell"/>
</dbReference>
<reference evidence="22 23" key="1">
    <citation type="submission" date="2018-10" db="EMBL/GenBank/DDBJ databases">
        <title>Genome assembly for a Yunnan-Guizhou Plateau 3E fish, Anabarilius grahami (Regan), and its evolutionary and genetic applications.</title>
        <authorList>
            <person name="Jiang W."/>
        </authorList>
    </citation>
    <scope>NUCLEOTIDE SEQUENCE [LARGE SCALE GENOMIC DNA]</scope>
    <source>
        <strain evidence="22">AG-KIZ</strain>
        <tissue evidence="22">Muscle</tissue>
    </source>
</reference>
<protein>
    <recommendedName>
        <fullName evidence="16">Nuclear pore complex protein Nup50</fullName>
    </recommendedName>
    <alternativeName>
        <fullName evidence="17">50 kDa nucleoporin</fullName>
    </alternativeName>
    <alternativeName>
        <fullName evidence="18">Nuclear pore-associated protein 60 kDa-like</fullName>
    </alternativeName>
    <alternativeName>
        <fullName evidence="19">Nucleoporin Nup50</fullName>
    </alternativeName>
</protein>
<keyword evidence="11" id="KW-0811">Translocation</keyword>
<evidence type="ECO:0000256" key="18">
    <source>
        <dbReference type="ARBA" id="ARBA00081490"/>
    </source>
</evidence>
<evidence type="ECO:0000256" key="19">
    <source>
        <dbReference type="ARBA" id="ARBA00081812"/>
    </source>
</evidence>
<evidence type="ECO:0000256" key="14">
    <source>
        <dbReference type="ARBA" id="ARBA00023242"/>
    </source>
</evidence>
<evidence type="ECO:0000256" key="6">
    <source>
        <dbReference type="ARBA" id="ARBA00022737"/>
    </source>
</evidence>
<keyword evidence="10" id="KW-0007">Acetylation</keyword>
<feature type="domain" description="RanBD1" evidence="21">
    <location>
        <begin position="286"/>
        <end position="417"/>
    </location>
</feature>
<dbReference type="PROSITE" id="PS50196">
    <property type="entry name" value="RANBD1"/>
    <property type="match status" value="1"/>
</dbReference>
<dbReference type="InterPro" id="IPR000156">
    <property type="entry name" value="Ran_bind_dom"/>
</dbReference>
<dbReference type="GO" id="GO:0006606">
    <property type="term" value="P:protein import into nucleus"/>
    <property type="evidence" value="ECO:0007669"/>
    <property type="project" value="TreeGrafter"/>
</dbReference>
<evidence type="ECO:0000256" key="4">
    <source>
        <dbReference type="ARBA" id="ARBA00022499"/>
    </source>
</evidence>
<feature type="region of interest" description="Disordered" evidence="20">
    <location>
        <begin position="274"/>
        <end position="299"/>
    </location>
</feature>
<dbReference type="GO" id="GO:0051028">
    <property type="term" value="P:mRNA transport"/>
    <property type="evidence" value="ECO:0007669"/>
    <property type="project" value="UniProtKB-KW"/>
</dbReference>
<evidence type="ECO:0000256" key="3">
    <source>
        <dbReference type="ARBA" id="ARBA00022448"/>
    </source>
</evidence>
<evidence type="ECO:0000256" key="11">
    <source>
        <dbReference type="ARBA" id="ARBA00023010"/>
    </source>
</evidence>
<evidence type="ECO:0000256" key="8">
    <source>
        <dbReference type="ARBA" id="ARBA00022843"/>
    </source>
</evidence>
<proteinExistence type="predicted"/>
<keyword evidence="5" id="KW-0597">Phosphoprotein</keyword>
<dbReference type="InterPro" id="IPR011993">
    <property type="entry name" value="PH-like_dom_sf"/>
</dbReference>
<evidence type="ECO:0000256" key="2">
    <source>
        <dbReference type="ARBA" id="ARBA00004620"/>
    </source>
</evidence>
<sequence length="417" mass="43728">MAKRIAEKELTDRNWDQEDEGEEGESGGAFKAFKGFSLTSASGMSSFSGFGNGAGFKPMSSLTNGSVASVAPSFGGFNVPTSAKTNSGSLTFNSSTPSKPTDDVTSNGSAPSSKEYNRQLTALNCSVRDWITKHVNDNPLCDLNPIFRDYERHLASIERKYGSGTSDGDVEKRLLSSAVATSVSSSAVSASVSGTAPQPFSFKDKDDAAADKPAAAAPPGVSFNFGQKVDSSVLGALASSGAPSFSFSSSSSSSSGVSLFGSAVSSASPAVSSSLNAASNSQTADENGEESEEPPVPVVKEIKEKDAFYSKKIKLFYKKDGEFKEKGVGTLHLKMVAESKLQLLVRADTNLGNILLNIMVPSSMPCSRTGKNNVMVVCVPNPPVDDKNPSTPVPVLIRVKTAEDADELHQILQEKKA</sequence>
<keyword evidence="4" id="KW-1017">Isopeptide bond</keyword>
<evidence type="ECO:0000256" key="1">
    <source>
        <dbReference type="ARBA" id="ARBA00004567"/>
    </source>
</evidence>
<feature type="region of interest" description="Disordered" evidence="20">
    <location>
        <begin position="1"/>
        <end position="29"/>
    </location>
</feature>
<dbReference type="Proteomes" id="UP000281406">
    <property type="component" value="Unassembled WGS sequence"/>
</dbReference>